<evidence type="ECO:0000256" key="1">
    <source>
        <dbReference type="SAM" id="MobiDB-lite"/>
    </source>
</evidence>
<dbReference type="Pfam" id="PF22863">
    <property type="entry name" value="TraI_middle"/>
    <property type="match status" value="1"/>
</dbReference>
<feature type="domain" description="TraI-like middle" evidence="3">
    <location>
        <begin position="188"/>
        <end position="276"/>
    </location>
</feature>
<reference evidence="4" key="1">
    <citation type="submission" date="2023-09" db="EMBL/GenBank/DDBJ databases">
        <authorList>
            <consortium name="CW5 consortium"/>
            <person name="Lu C.-W."/>
        </authorList>
    </citation>
    <scope>NUCLEOTIDE SEQUENCE</scope>
    <source>
        <strain evidence="4">KPS</strain>
    </source>
</reference>
<dbReference type="EMBL" id="CP133659">
    <property type="protein sequence ID" value="WMW66327.1"/>
    <property type="molecule type" value="Genomic_DNA"/>
</dbReference>
<evidence type="ECO:0000313" key="5">
    <source>
        <dbReference type="Proteomes" id="UP001180616"/>
    </source>
</evidence>
<evidence type="ECO:0000259" key="2">
    <source>
        <dbReference type="Pfam" id="PF03432"/>
    </source>
</evidence>
<dbReference type="NCBIfam" id="NF041893">
    <property type="entry name" value="TraI_MobP_relax"/>
    <property type="match status" value="1"/>
</dbReference>
<dbReference type="InterPro" id="IPR049751">
    <property type="entry name" value="TraI/MobA_relaxases"/>
</dbReference>
<name>A0ABY9R5B0_9BACT</name>
<proteinExistence type="predicted"/>
<keyword evidence="5" id="KW-1185">Reference proteome</keyword>
<dbReference type="InterPro" id="IPR005094">
    <property type="entry name" value="Endonuclease_MobA/VirD2"/>
</dbReference>
<evidence type="ECO:0000313" key="4">
    <source>
        <dbReference type="EMBL" id="WMW66327.1"/>
    </source>
</evidence>
<organism evidence="4 5">
    <name type="scientific">Nitratidesulfovibrio liaohensis</name>
    <dbReference type="NCBI Taxonomy" id="2604158"/>
    <lineage>
        <taxon>Bacteria</taxon>
        <taxon>Pseudomonadati</taxon>
        <taxon>Thermodesulfobacteriota</taxon>
        <taxon>Desulfovibrionia</taxon>
        <taxon>Desulfovibrionales</taxon>
        <taxon>Desulfovibrionaceae</taxon>
        <taxon>Nitratidesulfovibrio</taxon>
    </lineage>
</organism>
<dbReference type="InterPro" id="IPR054462">
    <property type="entry name" value="TraI_M"/>
</dbReference>
<protein>
    <submittedName>
        <fullName evidence="4">Relaxase/mobilization nuclease domain-containing protein</fullName>
    </submittedName>
</protein>
<dbReference type="Proteomes" id="UP001180616">
    <property type="component" value="Chromosome"/>
</dbReference>
<gene>
    <name evidence="4" type="ORF">KPS_000894</name>
</gene>
<accession>A0ABY9R5B0</accession>
<dbReference type="Pfam" id="PF03432">
    <property type="entry name" value="Relaxase"/>
    <property type="match status" value="1"/>
</dbReference>
<feature type="region of interest" description="Disordered" evidence="1">
    <location>
        <begin position="439"/>
        <end position="463"/>
    </location>
</feature>
<evidence type="ECO:0000259" key="3">
    <source>
        <dbReference type="Pfam" id="PF22863"/>
    </source>
</evidence>
<feature type="domain" description="MobA/VirD2-like nuclease" evidence="2">
    <location>
        <begin position="39"/>
        <end position="172"/>
    </location>
</feature>
<feature type="compositionally biased region" description="Basic and acidic residues" evidence="1">
    <location>
        <begin position="439"/>
        <end position="462"/>
    </location>
</feature>
<sequence>MISKRINREPENDNYRGLATYIMDARPAQREHGRTAAYIADMEHQGEKVLYRWHEGCLADSYELAIKEVEATQDLNRRVKREKTYHLLVSFRPDDEPKLTEEVFKEIELAFAKALGLDEHQRHCGVHKNTANVHMHVAYNLIHPLTLNRQGTYRDYLVRDKLCRELELKYGLAVDNGRTQGAPKRENEKAKIVEAHTRQQSFDGYCQDRKEQITAAVAKAVRWEDVHVAMAEHGLEIVLYGNGCTIKDRHGKHAVKASSLDRGLSKAQLVKRLGPHVGPGQHLEQVEEKSRYDAKPLQRGPERAGLWKEYQAGILERKKEGEAIRQEREANYAAVADKWDQERKQIMATETTQTEKRKLLQEARTNEKEERQEVQRRCVERKTDLRERIPFWSWAGFLRMKAEQGHEVALAILRSNEKKAEPEMPGKDGPDARAVLREAAAEEREPPTTGDHPHATSKEKQPGQENLRGLFDEAMHQRSEQLDAILREHDAVSNEIRLRWSAQRREAERLSKADRFTRLSAIARHERKELKDAREPFDIRREEVQQRYPFATWAEFLALRNGDIEGSKMSRLKHAISVDKEQEAANAARVAFREKWQTKRDTIRDMPGLVRRDRKRLMSVSRFEQLAQEEQEFPRLRRERIFTGYTYTVDARGTVLVKLASGGMVRDTGPELSYSGHDPRAHEAARHVARMKFGRFASQDGTKYLKSILTKELVGEYAQDGQELAGEVFALKQELPTALPAREKVVKEAIKQLEKAGALPVSEQDEMLKKHMAWLREEAAGCPKAEKEIWTARVNSLKRVARQLDTSGDRHTPSPQL</sequence>
<dbReference type="RefSeq" id="WP_309542230.1">
    <property type="nucleotide sequence ID" value="NZ_CP133659.1"/>
</dbReference>